<sequence length="179" mass="19975">MGEHDLPPIAMSVRQPWAWAIVAGHKRIENRTRGAIRSGGMDCRRIAIHAAKGLKEDEFHWGYWRLHRHGVQCPHPAELPRSAIIGVCEVVDIIEQSDSEWFGGPCGLVLENASMFDPIPAKGALGYFEWQKGGTLAPPTMWMNSFDAPNGDENTLSLFDRLEPSFKTDPSRPSRKQSA</sequence>
<dbReference type="Gene3D" id="2.30.130.30">
    <property type="entry name" value="Hypothetical protein"/>
    <property type="match status" value="1"/>
</dbReference>
<gene>
    <name evidence="1" type="ORF">SAMN05444003_0876</name>
</gene>
<evidence type="ECO:0000313" key="1">
    <source>
        <dbReference type="EMBL" id="SHG77740.1"/>
    </source>
</evidence>
<keyword evidence="2" id="KW-1185">Reference proteome</keyword>
<evidence type="ECO:0000313" key="2">
    <source>
        <dbReference type="Proteomes" id="UP000184074"/>
    </source>
</evidence>
<proteinExistence type="predicted"/>
<dbReference type="AlphaFoldDB" id="A0A1M5MK47"/>
<dbReference type="OrthoDB" id="359066at2"/>
<dbReference type="STRING" id="1508389.SAMN05444003_0876"/>
<organism evidence="1 2">
    <name type="scientific">Cognatiyoonia sediminum</name>
    <dbReference type="NCBI Taxonomy" id="1508389"/>
    <lineage>
        <taxon>Bacteria</taxon>
        <taxon>Pseudomonadati</taxon>
        <taxon>Pseudomonadota</taxon>
        <taxon>Alphaproteobacteria</taxon>
        <taxon>Rhodobacterales</taxon>
        <taxon>Paracoccaceae</taxon>
        <taxon>Cognatiyoonia</taxon>
    </lineage>
</organism>
<dbReference type="SUPFAM" id="SSF88697">
    <property type="entry name" value="PUA domain-like"/>
    <property type="match status" value="1"/>
</dbReference>
<dbReference type="RefSeq" id="WP_072899582.1">
    <property type="nucleotide sequence ID" value="NZ_FQXB01000001.1"/>
</dbReference>
<dbReference type="Proteomes" id="UP000184074">
    <property type="component" value="Unassembled WGS sequence"/>
</dbReference>
<reference evidence="1 2" key="1">
    <citation type="submission" date="2016-11" db="EMBL/GenBank/DDBJ databases">
        <authorList>
            <person name="Jaros S."/>
            <person name="Januszkiewicz K."/>
            <person name="Wedrychowicz H."/>
        </authorList>
    </citation>
    <scope>NUCLEOTIDE SEQUENCE [LARGE SCALE GENOMIC DNA]</scope>
    <source>
        <strain evidence="1 2">DSM 28715</strain>
    </source>
</reference>
<dbReference type="InterPro" id="IPR015947">
    <property type="entry name" value="PUA-like_sf"/>
</dbReference>
<name>A0A1M5MK47_9RHOB</name>
<protein>
    <submittedName>
        <fullName evidence="1">ASCH domain-containing protein</fullName>
    </submittedName>
</protein>
<accession>A0A1M5MK47</accession>
<dbReference type="EMBL" id="FQXB01000001">
    <property type="protein sequence ID" value="SHG77740.1"/>
    <property type="molecule type" value="Genomic_DNA"/>
</dbReference>